<dbReference type="EMBL" id="QZAR01000317">
    <property type="protein sequence ID" value="THW82942.1"/>
    <property type="molecule type" value="Genomic_DNA"/>
</dbReference>
<dbReference type="Proteomes" id="UP000304928">
    <property type="component" value="Unassembled WGS sequence"/>
</dbReference>
<comment type="caution">
    <text evidence="2">The sequence shown here is derived from an EMBL/GenBank/DDBJ whole genome shotgun (WGS) entry which is preliminary data.</text>
</comment>
<evidence type="ECO:0000256" key="1">
    <source>
        <dbReference type="SAM" id="MobiDB-lite"/>
    </source>
</evidence>
<accession>A0A4S9AS82</accession>
<dbReference type="AlphaFoldDB" id="A0A4S9AS82"/>
<sequence length="142" mass="15730">MRIVGGTALIAPQCQEDVKPTEDVDDEDAMDVDGTVQPNVKLKLGVGIPLRYPLPPKPPTPFSHTIHKRACAVQKPVARASTTEAFQRYDLVIHNKAVHKPTSAAAHSDTATTTIPKQEEEEMQEKSPWKQINKLPFRGRQT</sequence>
<feature type="region of interest" description="Disordered" evidence="1">
    <location>
        <begin position="100"/>
        <end position="142"/>
    </location>
</feature>
<evidence type="ECO:0000313" key="3">
    <source>
        <dbReference type="Proteomes" id="UP000304928"/>
    </source>
</evidence>
<gene>
    <name evidence="2" type="ORF">D6D15_09909</name>
</gene>
<protein>
    <submittedName>
        <fullName evidence="2">Uncharacterized protein</fullName>
    </submittedName>
</protein>
<organism evidence="2 3">
    <name type="scientific">Aureobasidium pullulans</name>
    <name type="common">Black yeast</name>
    <name type="synonym">Pullularia pullulans</name>
    <dbReference type="NCBI Taxonomy" id="5580"/>
    <lineage>
        <taxon>Eukaryota</taxon>
        <taxon>Fungi</taxon>
        <taxon>Dikarya</taxon>
        <taxon>Ascomycota</taxon>
        <taxon>Pezizomycotina</taxon>
        <taxon>Dothideomycetes</taxon>
        <taxon>Dothideomycetidae</taxon>
        <taxon>Dothideales</taxon>
        <taxon>Saccotheciaceae</taxon>
        <taxon>Aureobasidium</taxon>
    </lineage>
</organism>
<evidence type="ECO:0000313" key="2">
    <source>
        <dbReference type="EMBL" id="THW82942.1"/>
    </source>
</evidence>
<name>A0A4S9AS82_AURPU</name>
<feature type="compositionally biased region" description="Low complexity" evidence="1">
    <location>
        <begin position="102"/>
        <end position="114"/>
    </location>
</feature>
<reference evidence="2 3" key="1">
    <citation type="submission" date="2018-10" db="EMBL/GenBank/DDBJ databases">
        <title>Fifty Aureobasidium pullulans genomes reveal a recombining polyextremotolerant generalist.</title>
        <authorList>
            <person name="Gostincar C."/>
            <person name="Turk M."/>
            <person name="Zajc J."/>
            <person name="Gunde-Cimerman N."/>
        </authorList>
    </citation>
    <scope>NUCLEOTIDE SEQUENCE [LARGE SCALE GENOMIC DNA]</scope>
    <source>
        <strain evidence="2 3">EXF-10507</strain>
    </source>
</reference>
<proteinExistence type="predicted"/>
<feature type="region of interest" description="Disordered" evidence="1">
    <location>
        <begin position="17"/>
        <end position="36"/>
    </location>
</feature>